<dbReference type="Proteomes" id="UP000236434">
    <property type="component" value="Unassembled WGS sequence"/>
</dbReference>
<comment type="caution">
    <text evidence="1">The sequence shown here is derived from an EMBL/GenBank/DDBJ whole genome shotgun (WGS) entry which is preliminary data.</text>
</comment>
<proteinExistence type="predicted"/>
<evidence type="ECO:0000313" key="2">
    <source>
        <dbReference type="Proteomes" id="UP000236434"/>
    </source>
</evidence>
<dbReference type="EMBL" id="AZRL01000016">
    <property type="protein sequence ID" value="PNR96174.1"/>
    <property type="molecule type" value="Genomic_DNA"/>
</dbReference>
<gene>
    <name evidence="1" type="ORF">X929_06155</name>
</gene>
<reference evidence="1 2" key="1">
    <citation type="submission" date="2013-12" db="EMBL/GenBank/DDBJ databases">
        <title>Comparative genomics of Petrotoga isolates.</title>
        <authorList>
            <person name="Nesbo C.L."/>
            <person name="Charchuk R."/>
            <person name="Chow K."/>
        </authorList>
    </citation>
    <scope>NUCLEOTIDE SEQUENCE [LARGE SCALE GENOMIC DNA]</scope>
    <source>
        <strain evidence="1 2">DSM 13574</strain>
    </source>
</reference>
<protein>
    <submittedName>
        <fullName evidence="1">Uncharacterized protein</fullName>
    </submittedName>
</protein>
<evidence type="ECO:0000313" key="1">
    <source>
        <dbReference type="EMBL" id="PNR96174.1"/>
    </source>
</evidence>
<dbReference type="AlphaFoldDB" id="A0A2K1P072"/>
<name>A0A2K1P072_9BACT</name>
<sequence>MNGPGFLSLEGGERGEGALKKLSKGISKRIILKGGIFL</sequence>
<organism evidence="1 2">
    <name type="scientific">Petrotoga olearia DSM 13574</name>
    <dbReference type="NCBI Taxonomy" id="1122955"/>
    <lineage>
        <taxon>Bacteria</taxon>
        <taxon>Thermotogati</taxon>
        <taxon>Thermotogota</taxon>
        <taxon>Thermotogae</taxon>
        <taxon>Petrotogales</taxon>
        <taxon>Petrotogaceae</taxon>
        <taxon>Petrotoga</taxon>
    </lineage>
</organism>
<accession>A0A2K1P072</accession>